<accession>A0A7S4NH42</accession>
<gene>
    <name evidence="2" type="ORF">OAUR00152_LOCUS40570</name>
</gene>
<reference evidence="2" key="1">
    <citation type="submission" date="2021-01" db="EMBL/GenBank/DDBJ databases">
        <authorList>
            <person name="Corre E."/>
            <person name="Pelletier E."/>
            <person name="Niang G."/>
            <person name="Scheremetjew M."/>
            <person name="Finn R."/>
            <person name="Kale V."/>
            <person name="Holt S."/>
            <person name="Cochrane G."/>
            <person name="Meng A."/>
            <person name="Brown T."/>
            <person name="Cohen L."/>
        </authorList>
    </citation>
    <scope>NUCLEOTIDE SEQUENCE</scope>
    <source>
        <strain evidence="2">Isolate 1302-5</strain>
    </source>
</reference>
<proteinExistence type="predicted"/>
<organism evidence="2">
    <name type="scientific">Odontella aurita</name>
    <dbReference type="NCBI Taxonomy" id="265563"/>
    <lineage>
        <taxon>Eukaryota</taxon>
        <taxon>Sar</taxon>
        <taxon>Stramenopiles</taxon>
        <taxon>Ochrophyta</taxon>
        <taxon>Bacillariophyta</taxon>
        <taxon>Mediophyceae</taxon>
        <taxon>Biddulphiophycidae</taxon>
        <taxon>Eupodiscales</taxon>
        <taxon>Odontellaceae</taxon>
        <taxon>Odontella</taxon>
    </lineage>
</organism>
<evidence type="ECO:0000256" key="1">
    <source>
        <dbReference type="SAM" id="MobiDB-lite"/>
    </source>
</evidence>
<evidence type="ECO:0000313" key="2">
    <source>
        <dbReference type="EMBL" id="CAE2286303.1"/>
    </source>
</evidence>
<sequence>MPSCKREVHSFRVCGNILLHSSMNLFQKWRESIFLEICRRAGGSSRQANSVDRQAGLSGTGNSTPILPASSHPLRSLPSTLQSCVGDLKKRTFPIRGYNGTETIRNASLCSVDAYDNSVTCS</sequence>
<feature type="region of interest" description="Disordered" evidence="1">
    <location>
        <begin position="42"/>
        <end position="75"/>
    </location>
</feature>
<protein>
    <submittedName>
        <fullName evidence="2">Uncharacterized protein</fullName>
    </submittedName>
</protein>
<name>A0A7S4NH42_9STRA</name>
<dbReference type="AlphaFoldDB" id="A0A7S4NH42"/>
<dbReference type="EMBL" id="HBKQ01059440">
    <property type="protein sequence ID" value="CAE2286303.1"/>
    <property type="molecule type" value="Transcribed_RNA"/>
</dbReference>